<accession>F0VR27</accession>
<evidence type="ECO:0000313" key="4">
    <source>
        <dbReference type="EMBL" id="CEL70932.1"/>
    </source>
</evidence>
<dbReference type="InParanoid" id="F0VR27"/>
<dbReference type="Proteomes" id="UP000007494">
    <property type="component" value="Chromosome XII"/>
</dbReference>
<feature type="region of interest" description="Disordered" evidence="1">
    <location>
        <begin position="1184"/>
        <end position="1203"/>
    </location>
</feature>
<feature type="domain" description="Cyclin N-terminal" evidence="2">
    <location>
        <begin position="830"/>
        <end position="939"/>
    </location>
</feature>
<feature type="region of interest" description="Disordered" evidence="1">
    <location>
        <begin position="759"/>
        <end position="784"/>
    </location>
</feature>
<dbReference type="OrthoDB" id="330858at2759"/>
<feature type="region of interest" description="Disordered" evidence="1">
    <location>
        <begin position="124"/>
        <end position="148"/>
    </location>
</feature>
<dbReference type="InterPro" id="IPR036915">
    <property type="entry name" value="Cyclin-like_sf"/>
</dbReference>
<feature type="region of interest" description="Disordered" evidence="1">
    <location>
        <begin position="610"/>
        <end position="643"/>
    </location>
</feature>
<feature type="compositionally biased region" description="Polar residues" evidence="1">
    <location>
        <begin position="610"/>
        <end position="626"/>
    </location>
</feature>
<reference evidence="3" key="2">
    <citation type="submission" date="2011-03" db="EMBL/GenBank/DDBJ databases">
        <title>Comparative genomics and transcriptomics of Neospora caninum and Toxoplasma gondii.</title>
        <authorList>
            <person name="Reid A.J."/>
            <person name="Sohal A."/>
            <person name="Harris D."/>
            <person name="Quail M."/>
            <person name="Sanders M."/>
            <person name="Berriman M."/>
            <person name="Wastling J.M."/>
            <person name="Pain A."/>
        </authorList>
    </citation>
    <scope>NUCLEOTIDE SEQUENCE</scope>
    <source>
        <strain evidence="3">Liverpool</strain>
    </source>
</reference>
<dbReference type="SUPFAM" id="SSF47954">
    <property type="entry name" value="Cyclin-like"/>
    <property type="match status" value="1"/>
</dbReference>
<dbReference type="eggNOG" id="ENOG502T17Q">
    <property type="taxonomic scope" value="Eukaryota"/>
</dbReference>
<dbReference type="Gene3D" id="1.10.472.10">
    <property type="entry name" value="Cyclin-like"/>
    <property type="match status" value="1"/>
</dbReference>
<dbReference type="EMBL" id="LN714487">
    <property type="protein sequence ID" value="CEL70932.1"/>
    <property type="molecule type" value="Genomic_DNA"/>
</dbReference>
<organism evidence="3 5">
    <name type="scientific">Neospora caninum (strain Liverpool)</name>
    <dbReference type="NCBI Taxonomy" id="572307"/>
    <lineage>
        <taxon>Eukaryota</taxon>
        <taxon>Sar</taxon>
        <taxon>Alveolata</taxon>
        <taxon>Apicomplexa</taxon>
        <taxon>Conoidasida</taxon>
        <taxon>Coccidia</taxon>
        <taxon>Eucoccidiorida</taxon>
        <taxon>Eimeriorina</taxon>
        <taxon>Sarcocystidae</taxon>
        <taxon>Neospora</taxon>
    </lineage>
</organism>
<feature type="compositionally biased region" description="Basic and acidic residues" evidence="1">
    <location>
        <begin position="538"/>
        <end position="550"/>
    </location>
</feature>
<feature type="region of interest" description="Disordered" evidence="1">
    <location>
        <begin position="172"/>
        <end position="197"/>
    </location>
</feature>
<evidence type="ECO:0000256" key="1">
    <source>
        <dbReference type="SAM" id="MobiDB-lite"/>
    </source>
</evidence>
<feature type="region of interest" description="Disordered" evidence="1">
    <location>
        <begin position="237"/>
        <end position="261"/>
    </location>
</feature>
<proteinExistence type="predicted"/>
<feature type="compositionally biased region" description="Polar residues" evidence="1">
    <location>
        <begin position="244"/>
        <end position="253"/>
    </location>
</feature>
<dbReference type="OMA" id="HETHNSL"/>
<reference evidence="3" key="1">
    <citation type="submission" date="2011-02" db="EMBL/GenBank/DDBJ databases">
        <authorList>
            <person name="Aslett M."/>
        </authorList>
    </citation>
    <scope>NUCLEOTIDE SEQUENCE</scope>
    <source>
        <strain evidence="3">Liverpool</strain>
    </source>
</reference>
<name>F0VR27_NEOCL</name>
<feature type="region of interest" description="Disordered" evidence="1">
    <location>
        <begin position="1578"/>
        <end position="1655"/>
    </location>
</feature>
<sequence length="1655" mass="177910">MATGPQWNRPGCPFVPEPIFLNKWERRDEQPLAPASTPFFPADAGDPRKFPHCGRTDLERTAGVSPPRAGRGVSVHPEHPCWGTQRGDPGFQTVSGFPTVCASKGRGADGATGLADIGITAPSRYQQERSPGKHSRQADGAAGVSNQGDGVYVFPPQESADLASPRQTLHQREGYVGHPEPHRRSTSHMGEEEMSCAPVAAGQKENAPWGIRSLAATPLDLEHVARKVASWQQDVLGTKPSHFSGRSSDSTPPLSRMPSCVSSASSLSVAPLRESPGAFASAARIPVAGSADFPSSSPPRRHAESERLLTGHFPENPVPVRGRLYSYGSCGASDADSFLSKSPRYSSGRVSATAPSPGPADWVSNSHVAGPVSGRYPEAFERVVTPRRADRSTDSQEMRLPSTRQTPAGGSPGLACSNPRGRAAPDASASGSLGNRSSVSGRGGPKNGVTALSSALSVFPFLLPSAAVLPVGAVDRNSERAGLKASASAEVTMHSTSPVSHSSRPRAGSRRAASIALHAPDLASGSVRPSVSTPLHPAESEKKSASHVHDVGWVAEKSRKPTPADQRLEETLLAFLAAATPDAEEDDLRRLQRNSMELDLLLPQVSVTESDAGTTMPSELQISSAGSGLGARDRHRGFGRSDARGQSARRVVCGRSAQVCCCLGPLVSSLHTRSLCDLYEEEAFFLPEQDILEVKFNWWQMLKREFRLQIHWELQQEFQNSRRCEFPRLQRQERLLSRWSYCVSNVSAHHVPEARRLLQEGPKPSDEDGAAAGQGSGASVRGTECRGAGKDGLGAIDVGALLSRAGESRGRDGDFMDCSDARGGAGNDGRRTLNRHLRQRAWTWMWQCAAGLGFCVATRFLGLQLLDAYVAHEQSPVDAENENQASLVAVACLLIAAGLRGHWKDIHKDAYLAGIVRGLDFPYSVDEVIQTQYDILQLLPAGLMLSKTVVDYFRLFLAHLRDLPNVIQHLDAIPPEVAEPATQSLCVAASSLPSSDALGLASRSDPGASDIRVSAGFGSDLQGDENQFAEDLQPLGGLPSPFRFGQSGQNSVKTRTRRGKLPTRSPRPPCETGEVGIPTGDQSRSRQESVDCRSSRRASQHGPFLPEVSEGDARMGSAGALVSLFDFWKCTGLLACLEALILRSCSAVAGSVGPPLLVPPSRLVAALLLRLLEPYSTARMVENAERRAETNGPAGDRPEEPVLGHPGTAAWSRFVCTFVFRLHYDADMVFWKAVLAPLIDGVLRMEDNHCFLALWQAGSEVWARLIARSCHTGEEDLEPPGVSRESSGARPFFRERELSSENLHRASAGSLAPGRLLSQASETKASREGYVSAQLTQDLRPHRPVKRSVSAETLASSWREGASRRLGAQTQQTDFAGWTVGPVPGEESEMQALQADRPATPPANRCRGSDQLSRRRVESGGRVSAGRRKPSSFVSSATGAVLTPSADNRQAPVCGQAAFLPQDVHAWDGDLAFDETMQWETAEDTRSAAPPAAGSCSPRVSSSSGRAPCETRLSRGILLEEQGHPAQVASSSHRNSAERQLGQLPAEGGRVVYTSSQFQNVQADTAYPVDVRDFPVCRPARDGSQGGPARNVRQRHSERHRASWSAADEAPVASHTRRERLSSMGRFSSSESRRGGAGAEEMYRQNSAYTDRIRR</sequence>
<evidence type="ECO:0000313" key="3">
    <source>
        <dbReference type="EMBL" id="CBZ56174.1"/>
    </source>
</evidence>
<dbReference type="Pfam" id="PF00134">
    <property type="entry name" value="Cyclin_N"/>
    <property type="match status" value="1"/>
</dbReference>
<feature type="compositionally biased region" description="Low complexity" evidence="1">
    <location>
        <begin position="770"/>
        <end position="779"/>
    </location>
</feature>
<feature type="compositionally biased region" description="Basic and acidic residues" evidence="1">
    <location>
        <begin position="1083"/>
        <end position="1094"/>
    </location>
</feature>
<dbReference type="RefSeq" id="XP_003886200.1">
    <property type="nucleotide sequence ID" value="XM_003886151.1"/>
</dbReference>
<dbReference type="GeneID" id="13445397"/>
<reference evidence="5" key="3">
    <citation type="journal article" date="2012" name="PLoS Pathog.">
        <title>Comparative genomics of the apicomplexan parasites Toxoplasma gondii and Neospora caninum: Coccidia differing in host range and transmission strategy.</title>
        <authorList>
            <person name="Reid A.J."/>
            <person name="Vermont S.J."/>
            <person name="Cotton J.A."/>
            <person name="Harris D."/>
            <person name="Hill-Cawthorne G.A."/>
            <person name="Konen-Waisman S."/>
            <person name="Latham S.M."/>
            <person name="Mourier T."/>
            <person name="Norton R."/>
            <person name="Quail M.A."/>
            <person name="Sanders M."/>
            <person name="Shanmugam D."/>
            <person name="Sohal A."/>
            <person name="Wasmuth J.D."/>
            <person name="Brunk B."/>
            <person name="Grigg M.E."/>
            <person name="Howard J.C."/>
            <person name="Parkinson J."/>
            <person name="Roos D.S."/>
            <person name="Trees A.J."/>
            <person name="Berriman M."/>
            <person name="Pain A."/>
            <person name="Wastling J.M."/>
        </authorList>
    </citation>
    <scope>NUCLEOTIDE SEQUENCE [LARGE SCALE GENOMIC DNA]</scope>
    <source>
        <strain evidence="5">Liverpool</strain>
    </source>
</reference>
<keyword evidence="5" id="KW-1185">Reference proteome</keyword>
<feature type="compositionally biased region" description="Basic and acidic residues" evidence="1">
    <location>
        <begin position="45"/>
        <end position="60"/>
    </location>
</feature>
<feature type="compositionally biased region" description="Polar residues" evidence="1">
    <location>
        <begin position="339"/>
        <end position="354"/>
    </location>
</feature>
<feature type="region of interest" description="Disordered" evidence="1">
    <location>
        <begin position="1394"/>
        <end position="1436"/>
    </location>
</feature>
<feature type="region of interest" description="Disordered" evidence="1">
    <location>
        <begin position="1036"/>
        <end position="1112"/>
    </location>
</feature>
<gene>
    <name evidence="4" type="ORF">BN1204_066000</name>
    <name evidence="3" type="ORF">NCLIV_066000</name>
</gene>
<protein>
    <recommendedName>
        <fullName evidence="2">Cyclin N-terminal domain-containing protein</fullName>
    </recommendedName>
</protein>
<feature type="region of interest" description="Disordered" evidence="1">
    <location>
        <begin position="1482"/>
        <end position="1509"/>
    </location>
</feature>
<feature type="compositionally biased region" description="Low complexity" evidence="1">
    <location>
        <begin position="1487"/>
        <end position="1508"/>
    </location>
</feature>
<feature type="region of interest" description="Disordered" evidence="1">
    <location>
        <begin position="338"/>
        <end position="366"/>
    </location>
</feature>
<evidence type="ECO:0000313" key="5">
    <source>
        <dbReference type="Proteomes" id="UP000007494"/>
    </source>
</evidence>
<feature type="region of interest" description="Disordered" evidence="1">
    <location>
        <begin position="484"/>
        <end position="551"/>
    </location>
</feature>
<evidence type="ECO:0000259" key="2">
    <source>
        <dbReference type="Pfam" id="PF00134"/>
    </source>
</evidence>
<feature type="region of interest" description="Disordered" evidence="1">
    <location>
        <begin position="290"/>
        <end position="315"/>
    </location>
</feature>
<feature type="compositionally biased region" description="Polar residues" evidence="1">
    <location>
        <begin position="429"/>
        <end position="440"/>
    </location>
</feature>
<reference evidence="4" key="4">
    <citation type="journal article" date="2015" name="PLoS ONE">
        <title>Comprehensive Evaluation of Toxoplasma gondii VEG and Neospora caninum LIV Genomes with Tachyzoite Stage Transcriptome and Proteome Defines Novel Transcript Features.</title>
        <authorList>
            <person name="Ramaprasad A."/>
            <person name="Mourier T."/>
            <person name="Naeem R."/>
            <person name="Malas T.B."/>
            <person name="Moussa E."/>
            <person name="Panigrahi A."/>
            <person name="Vermont S.J."/>
            <person name="Otto T.D."/>
            <person name="Wastling J."/>
            <person name="Pain A."/>
        </authorList>
    </citation>
    <scope>NUCLEOTIDE SEQUENCE</scope>
    <source>
        <strain evidence="4">Liverpool</strain>
    </source>
</reference>
<dbReference type="VEuPathDB" id="ToxoDB:NCLIV_066000"/>
<dbReference type="InterPro" id="IPR006671">
    <property type="entry name" value="Cyclin_N"/>
</dbReference>
<feature type="region of interest" description="Disordered" evidence="1">
    <location>
        <begin position="379"/>
        <end position="445"/>
    </location>
</feature>
<feature type="compositionally biased region" description="Basic and acidic residues" evidence="1">
    <location>
        <begin position="172"/>
        <end position="183"/>
    </location>
</feature>
<feature type="region of interest" description="Disordered" evidence="1">
    <location>
        <begin position="28"/>
        <end position="76"/>
    </location>
</feature>
<feature type="region of interest" description="Disordered" evidence="1">
    <location>
        <begin position="1333"/>
        <end position="1369"/>
    </location>
</feature>
<feature type="compositionally biased region" description="Basic and acidic residues" evidence="1">
    <location>
        <begin position="387"/>
        <end position="397"/>
    </location>
</feature>
<dbReference type="EMBL" id="FR823393">
    <property type="protein sequence ID" value="CBZ56174.1"/>
    <property type="molecule type" value="Genomic_DNA"/>
</dbReference>